<sequence length="244" mass="27934">MPNAKLLLQYDGTDFYGWQIQAEARTVQGVLTDVLSRLEHRPVTVHGAGRTDRGVHAHGQVASVFLTREMSEAEWQRALNANLPPDVRVMAVEFVPPDFHARYSAVSKTYRYTLCLGPVLSPFLYRYVHHFPFPLDLAAMREALEVIIGEHDFASFGTRERAGKTTVRRVHEARLWCEGDLLHLEITANGFLRYMVRTLMGTLCEIGRGRWRASDMERILRARDRRRAGPTFPAKGLTLLRVRY</sequence>
<dbReference type="AlphaFoldDB" id="H5SFD1"/>
<dbReference type="GO" id="GO:0031119">
    <property type="term" value="P:tRNA pseudouridine synthesis"/>
    <property type="evidence" value="ECO:0007669"/>
    <property type="project" value="UniProtKB-UniRule"/>
</dbReference>
<comment type="function">
    <text evidence="4">Formation of pseudouridine at positions 38, 39 and 40 in the anticodon stem and loop of transfer RNAs.</text>
</comment>
<proteinExistence type="inferred from homology"/>
<dbReference type="EC" id="5.4.99.12" evidence="4"/>
<dbReference type="PIRSF" id="PIRSF001430">
    <property type="entry name" value="tRNA_psdUrid_synth"/>
    <property type="match status" value="1"/>
</dbReference>
<dbReference type="PANTHER" id="PTHR11142">
    <property type="entry name" value="PSEUDOURIDYLATE SYNTHASE"/>
    <property type="match status" value="1"/>
</dbReference>
<accession>H5SFD1</accession>
<dbReference type="Gene3D" id="3.30.70.580">
    <property type="entry name" value="Pseudouridine synthase I, catalytic domain, N-terminal subdomain"/>
    <property type="match status" value="1"/>
</dbReference>
<comment type="catalytic activity">
    <reaction evidence="4 7">
        <text>uridine(38/39/40) in tRNA = pseudouridine(38/39/40) in tRNA</text>
        <dbReference type="Rhea" id="RHEA:22376"/>
        <dbReference type="Rhea" id="RHEA-COMP:10085"/>
        <dbReference type="Rhea" id="RHEA-COMP:10087"/>
        <dbReference type="ChEBI" id="CHEBI:65314"/>
        <dbReference type="ChEBI" id="CHEBI:65315"/>
        <dbReference type="EC" id="5.4.99.12"/>
    </reaction>
</comment>
<feature type="domain" description="Pseudouridine synthase I TruA alpha/beta" evidence="8">
    <location>
        <begin position="9"/>
        <end position="104"/>
    </location>
</feature>
<dbReference type="Pfam" id="PF01416">
    <property type="entry name" value="PseudoU_synth_1"/>
    <property type="match status" value="2"/>
</dbReference>
<dbReference type="InterPro" id="IPR020094">
    <property type="entry name" value="TruA/RsuA/RluB/E/F_N"/>
</dbReference>
<dbReference type="InterPro" id="IPR020097">
    <property type="entry name" value="PsdUridine_synth_TruA_a/b_dom"/>
</dbReference>
<feature type="binding site" evidence="4 6">
    <location>
        <position position="110"/>
    </location>
    <ligand>
        <name>substrate</name>
    </ligand>
</feature>
<dbReference type="GO" id="GO:0160147">
    <property type="term" value="F:tRNA pseudouridine(38-40) synthase activity"/>
    <property type="evidence" value="ECO:0007669"/>
    <property type="project" value="UniProtKB-EC"/>
</dbReference>
<dbReference type="EMBL" id="AP011702">
    <property type="protein sequence ID" value="BAL54867.1"/>
    <property type="molecule type" value="Genomic_DNA"/>
</dbReference>
<dbReference type="GO" id="GO:0003723">
    <property type="term" value="F:RNA binding"/>
    <property type="evidence" value="ECO:0007669"/>
    <property type="project" value="InterPro"/>
</dbReference>
<evidence type="ECO:0000256" key="1">
    <source>
        <dbReference type="ARBA" id="ARBA00009375"/>
    </source>
</evidence>
<feature type="active site" description="Nucleophile" evidence="4 5">
    <location>
        <position position="52"/>
    </location>
</feature>
<feature type="domain" description="Pseudouridine synthase I TruA alpha/beta" evidence="8">
    <location>
        <begin position="147"/>
        <end position="244"/>
    </location>
</feature>
<reference evidence="9" key="1">
    <citation type="journal article" date="2005" name="Environ. Microbiol.">
        <title>Genetic and functional properties of uncultivated thermophilic crenarchaeotes from a subsurface gold mine as revealed by analysis of genome fragments.</title>
        <authorList>
            <person name="Nunoura T."/>
            <person name="Hirayama H."/>
            <person name="Takami H."/>
            <person name="Oida H."/>
            <person name="Nishi S."/>
            <person name="Shimamura S."/>
            <person name="Suzuki Y."/>
            <person name="Inagaki F."/>
            <person name="Takai K."/>
            <person name="Nealson K.H."/>
            <person name="Horikoshi K."/>
        </authorList>
    </citation>
    <scope>NUCLEOTIDE SEQUENCE</scope>
</reference>
<evidence type="ECO:0000256" key="6">
    <source>
        <dbReference type="PIRSR" id="PIRSR001430-2"/>
    </source>
</evidence>
<name>H5SFD1_9BACT</name>
<evidence type="ECO:0000256" key="3">
    <source>
        <dbReference type="ARBA" id="ARBA00023235"/>
    </source>
</evidence>
<evidence type="ECO:0000256" key="7">
    <source>
        <dbReference type="RuleBase" id="RU003792"/>
    </source>
</evidence>
<evidence type="ECO:0000256" key="4">
    <source>
        <dbReference type="HAMAP-Rule" id="MF_00171"/>
    </source>
</evidence>
<keyword evidence="2 4" id="KW-0819">tRNA processing</keyword>
<comment type="similarity">
    <text evidence="1 4 7">Belongs to the tRNA pseudouridine synthase TruA family.</text>
</comment>
<evidence type="ECO:0000259" key="8">
    <source>
        <dbReference type="Pfam" id="PF01416"/>
    </source>
</evidence>
<evidence type="ECO:0000256" key="5">
    <source>
        <dbReference type="PIRSR" id="PIRSR001430-1"/>
    </source>
</evidence>
<evidence type="ECO:0000313" key="9">
    <source>
        <dbReference type="EMBL" id="BAL54867.1"/>
    </source>
</evidence>
<organism evidence="9">
    <name type="scientific">uncultured Acidobacteriota bacterium</name>
    <dbReference type="NCBI Taxonomy" id="171953"/>
    <lineage>
        <taxon>Bacteria</taxon>
        <taxon>Pseudomonadati</taxon>
        <taxon>Acidobacteriota</taxon>
        <taxon>environmental samples</taxon>
    </lineage>
</organism>
<comment type="caution">
    <text evidence="4">Lacks conserved residue(s) required for the propagation of feature annotation.</text>
</comment>
<comment type="subunit">
    <text evidence="4">Homodimer.</text>
</comment>
<gene>
    <name evidence="4" type="primary">truA</name>
    <name evidence="9" type="ORF">HGMM_F21E04C05</name>
</gene>
<dbReference type="InterPro" id="IPR020095">
    <property type="entry name" value="PsdUridine_synth_TruA_C"/>
</dbReference>
<reference evidence="9" key="2">
    <citation type="journal article" date="2012" name="PLoS ONE">
        <title>A Deeply Branching Thermophilic Bacterium with an Ancient Acetyl-CoA Pathway Dominates a Subsurface Ecosystem.</title>
        <authorList>
            <person name="Takami H."/>
            <person name="Noguchi H."/>
            <person name="Takaki Y."/>
            <person name="Uchiyama I."/>
            <person name="Toyoda A."/>
            <person name="Nishi S."/>
            <person name="Chee G.-J."/>
            <person name="Arai W."/>
            <person name="Nunoura T."/>
            <person name="Itoh T."/>
            <person name="Hattori M."/>
            <person name="Takai K."/>
        </authorList>
    </citation>
    <scope>NUCLEOTIDE SEQUENCE</scope>
</reference>
<protein>
    <recommendedName>
        <fullName evidence="4">tRNA pseudouridine synthase A</fullName>
        <ecNumber evidence="4">5.4.99.12</ecNumber>
    </recommendedName>
    <alternativeName>
        <fullName evidence="4">tRNA pseudouridine(38-40) synthase</fullName>
    </alternativeName>
    <alternativeName>
        <fullName evidence="4">tRNA pseudouridylate synthase I</fullName>
    </alternativeName>
    <alternativeName>
        <fullName evidence="4">tRNA-uridine isomerase I</fullName>
    </alternativeName>
</protein>
<dbReference type="SUPFAM" id="SSF55120">
    <property type="entry name" value="Pseudouridine synthase"/>
    <property type="match status" value="1"/>
</dbReference>
<dbReference type="CDD" id="cd02570">
    <property type="entry name" value="PseudoU_synth_EcTruA"/>
    <property type="match status" value="1"/>
</dbReference>
<evidence type="ECO:0000256" key="2">
    <source>
        <dbReference type="ARBA" id="ARBA00022694"/>
    </source>
</evidence>
<dbReference type="InterPro" id="IPR001406">
    <property type="entry name" value="PsdUridine_synth_TruA"/>
</dbReference>
<dbReference type="NCBIfam" id="TIGR00071">
    <property type="entry name" value="hisT_truA"/>
    <property type="match status" value="1"/>
</dbReference>
<dbReference type="PANTHER" id="PTHR11142:SF0">
    <property type="entry name" value="TRNA PSEUDOURIDINE SYNTHASE-LIKE 1"/>
    <property type="match status" value="1"/>
</dbReference>
<dbReference type="InterPro" id="IPR020103">
    <property type="entry name" value="PsdUridine_synth_cat_dom_sf"/>
</dbReference>
<dbReference type="FunFam" id="3.30.70.580:FF:000001">
    <property type="entry name" value="tRNA pseudouridine synthase A"/>
    <property type="match status" value="1"/>
</dbReference>
<keyword evidence="3 4" id="KW-0413">Isomerase</keyword>
<dbReference type="HAMAP" id="MF_00171">
    <property type="entry name" value="TruA"/>
    <property type="match status" value="1"/>
</dbReference>
<dbReference type="Gene3D" id="3.30.70.660">
    <property type="entry name" value="Pseudouridine synthase I, catalytic domain, C-terminal subdomain"/>
    <property type="match status" value="1"/>
</dbReference>